<gene>
    <name evidence="1" type="ORF">NM208_g2984</name>
</gene>
<name>A0ACC1SQK9_9HYPO</name>
<proteinExistence type="predicted"/>
<sequence>MPRTASNKVDRKALQEIYKASDLNVLAGRDSSDKSSTGDGQEARPQWEEKQLSVLQTIADHFKVAIEPLSPDDSLAGLGFSSLQVTKLAWSLRRQLKCQVGVLDLMRCQFLGELVDVVLSKLPSQELAPEKSNGTMAQEKPTEASWIASIKELLTKKLRGDMRPQNTSYVLPATPMQESLIFETMLEPKAYWAHRIFDLSHLGEVDSARLKEAWTEAAKKFDILRTVFASLTQLDLESTEGFDNAVTWARKQGVQATVLQLVRDEPAVHWNLLPSVQDQDLAKLAEKLQVELSPTRTIQPPWAVTLAVEDGKTKLMLSMHHSLYDAVASEILLNTATKLYQKQAVGEHALPLERGMELGLLPTPSQRQEAASVWNDRLAELRKSAGALNAPLPDLTQSRQKQPQRILMSRKEIPSSLSKSTSVSGSPALPTLFQSAFGCVLASYLELKAVMFGQTVSQRILHADLSRVMGPAMATLPIVVRADAPSAQELWTDMVRDASSLFRSSHNLHPVDIKKMLNQGSGSSNAPFPGLFVYHPAPESVQDEEHSTGEEMFREVGQALSLNVEHPLAFNIFEADGAIELTGDGRRISQAQLDLMLEQILEQARVMLEAPQIPLGKLQNRMSRGLVSISGKTVADEVRALGPTEKVSLYATEHPEWIAVEEVIFQDSDEVDDEIVTKTITYAQLDKLTSAIASKLASHEARLQSDDVVAMYLSRDIKSLATTLAIFRSGYIYLPVDEDLPPARKQLLVRDAKAKIIITTEELVKDLDLNLDSDPPALILPDGDDTVDTILSWQISERQVESGDGGYLLYTSGSTGRPKGVRVSNSNLCHFISAFSARLVEFSPATASLGGVGKYLNLTSRAFDPHLTQLFVPWFLGHRVVIGKDRTAMLGSLQQVITALNITHFGSVPSVLTQLRLRPEDVPSIRGLRVMIPLIKTWFFFNFYGPTEVTIGCLGHAVNRNSNARNLGLPLQGLEALLLAPSTGDEQVVAKRGQPGELCIAGPQVAMGYLERPVENAKAFQTTSLLGDDDKRIYRTGDMMRMMHDGTLEFLGRADQQAKIRGQRLELDEVVSFLKEAAADEGELDFAAAVVANGDDSSNQQQQLLGFVARKAKSLLKGEAEAEVELIQNHSQAVKSLLERIEKKCEDGLPTFMVPTMLFVSKIPYLPASGKVDTKLLAKLAKDFFASQEVGDAPAPTAISGSISSLNAAESLVVAAVEEAVGSSVKATPTSSLHRLGIDSLSAVHLVSLLRKRGFSKLNITDILSPSCTVGSIARLADQDLDSSALPRQQTTEAVKEVKALDVADLGPAPVGFDKLQIEAVLPCLPLQSALVARSLVWLSAQSDAPEDAAVDVPYVAQFNYRLSPGTDVTQWKKTAEQAVASEAMLRTCFIQREDDGQIFQVVLRSPVSPFDGQSGPVDVVAQMNVRPPIRLQVQETDASGETVVSLKIHHALFDGVAIDVLRKRLEQGYDGQESVSGSTSKSLNVLTQLSGFCALSDAQVESTRRQWQDKLRGVRPCRVGADYNKNHNAMARSTLRLSYTTSELKAKLQAQSQETGVSISASSAFQLATALCLAKLTRQSSVVYGFVMSLRPLLSHVVDGVDEFVGPCLNTLVKTLSLQTGNETLPELAQRVHDGHVDVCQGTMPLVSVDKVQRWAGSEDKLFDSLLSINLVPDDATAGEPKPGRMSALRTQSKSDMALAIDVDLHADGSIELTLSSAGALDESQLNDVGRLFEKIVRSSADKTTRVEDFVSVNHEANGVVTNGHHTPDGIEGDSDVADEGYQEAFAKVKTVVCRLLRLKSSDISVSKTTSLYQLGLDSITVLPLVKLINKSENIKLTPDAIIKARTIQGAARLVQEAKSKVGPVNGNSTETRSNNATNGMDEQEIYDNTLRRLAKDLMFVATPLQEGMLSASLAIEGQAYTYTHTIQLSDEALAADTSNFDNFFAAVKDTVQACEILRTRFIFTQDDEAPWVGIVSPTEQSDLVSWDAVKSGRVQLKIHHALYDATSIQAVWRILGENYRKRLQGQDQDAEVAEKHLFRPFARTVALAQKPSVAFWTNLVQDYSYTPLEFPNDSLQASSAFHFALNEQELSLLQTRCRELSVTTKAALQLAWVKVLSESLYGQGDVVYGEVVSTGGGFDGDGVVLGPTINTVPMRVKLAEQGAAANLAEALARTLWRSSSRDKEHVPASLFQSLFVFDGVMVSSEINGDNSAQPLFKPAPQNTKGDSDEGPAYDDYPLIVSFHIKNNTLYGKVRAKLGKTEVESLGSQLEAAVRSVISGDLQKPVLDISQVETVGKRNSVANGNVTNGVANHSEMNGMTPTADAALEVVKAVLGKRCAGKEIGYNTRLVNVGLDSILAIRLSKLLKKQVGISASVFDIIKGASVYDIVKNSASTRKVVAQKPKRQLLNQEEELKEVAANALGLPKDLVKSVLPALAGQRAHLEQWLYNGKRFFEAPWVYRVDDSFDAKKVESSWAELCRVHEALRTTFLWTDNATGLVQVTLSEQWTGEERFTVVQDSSKPIQDLIDEYVRDENGKPSDLRQPPARLSFLEASDGKAVVLRVHHALYDAWSIKMIEKDLNELLASGNAVQARASIQDVAQQIRDIRQPDAEDAHWTQHLSQAQDTVLHASDASSESTNKSPLGSHFKASYSAVVPQSTVEILSETKSNARTSAAIILAYAKTMGHFTERSRPTFGLNHASRSLSSVDGTQTLDLTTASVPTLTVTPFCVNLGSQTSDEHLLEFVQDHLAQLTKFAQSDGVQKFSPKFNSYINILFPGDNVEDEDAQAATKTLSRHRLGEPLASDYFTVTPPSPSTVSTIEGLHTSHLCPHRLFFNVIVRQGQGISLAVSGDEALFNGDLAVVAKLASDFGSELSKIIEGPILYLLSLESLVFVRSDLLPFNAIMFLPLLCLCTSLAVGVSAQANQLPATPTPEPIKLTKLPLPPAIDDDAALGACNSTVNPKGTGCTGKTSPFAGGSFLPDGNHVLVQVTFLGSEENSIYNGTQIIAVKTTGNTFSNGDPWKCLTCGIDRDEDAFEYPQTFRDGKRALAGTKIIDCGKYDLISDECTAEKTHIYPIRWNTSPDGSGDGGPIRELRLHPDNVHLGFNSFTNINGKLGQYGYLARLSFNPSPEAGSPLRPRYDLLNVTRLFDPADTQTVEAKGDQLVVNPNALAVGEFRGFSGDGKEVTYVGYPTESSNIDVFAADLAIGAVRRLTSHPEYVDPIDFSPDNQWFVIMDTRGTDRQMWLSGMRNIPPITDLISTSATSSTRNNGRRRFFYPYLLDRYGDQGDYYGQKINDQGSGVPGSGDFNDPEWNARADPRWSPDGTQIMYWEEQALSPACGGDNPLPCYPSKEPYGRAQRVIIATLTDRKPHAPQKFEPISDVVPWGVPYVPGSETPARPEPSPGNYTLKGKAKGYAKVELRDNPSIGALNYVQVDYFDFSDDGKASLNGTESVMTRMDSATETFIDWRSDLVQISNDSTNTKKTGPDGFQLRIDILKNIFNANGTLTTKVDGKVYKQPANGT</sequence>
<dbReference type="EMBL" id="JANRMS010000189">
    <property type="protein sequence ID" value="KAJ3544561.1"/>
    <property type="molecule type" value="Genomic_DNA"/>
</dbReference>
<comment type="caution">
    <text evidence="1">The sequence shown here is derived from an EMBL/GenBank/DDBJ whole genome shotgun (WGS) entry which is preliminary data.</text>
</comment>
<dbReference type="Proteomes" id="UP001148629">
    <property type="component" value="Unassembled WGS sequence"/>
</dbReference>
<evidence type="ECO:0000313" key="2">
    <source>
        <dbReference type="Proteomes" id="UP001148629"/>
    </source>
</evidence>
<organism evidence="1 2">
    <name type="scientific">Fusarium decemcellulare</name>
    <dbReference type="NCBI Taxonomy" id="57161"/>
    <lineage>
        <taxon>Eukaryota</taxon>
        <taxon>Fungi</taxon>
        <taxon>Dikarya</taxon>
        <taxon>Ascomycota</taxon>
        <taxon>Pezizomycotina</taxon>
        <taxon>Sordariomycetes</taxon>
        <taxon>Hypocreomycetidae</taxon>
        <taxon>Hypocreales</taxon>
        <taxon>Nectriaceae</taxon>
        <taxon>Fusarium</taxon>
        <taxon>Fusarium decemcellulare species complex</taxon>
    </lineage>
</organism>
<keyword evidence="2" id="KW-1185">Reference proteome</keyword>
<protein>
    <submittedName>
        <fullName evidence="1">Uncharacterized protein</fullName>
    </submittedName>
</protein>
<evidence type="ECO:0000313" key="1">
    <source>
        <dbReference type="EMBL" id="KAJ3544561.1"/>
    </source>
</evidence>
<reference evidence="1" key="1">
    <citation type="submission" date="2022-08" db="EMBL/GenBank/DDBJ databases">
        <title>Genome Sequence of Fusarium decemcellulare.</title>
        <authorList>
            <person name="Buettner E."/>
        </authorList>
    </citation>
    <scope>NUCLEOTIDE SEQUENCE</scope>
    <source>
        <strain evidence="1">Babe19</strain>
    </source>
</reference>
<accession>A0ACC1SQK9</accession>